<accession>K0SPI0</accession>
<feature type="compositionally biased region" description="Polar residues" evidence="1">
    <location>
        <begin position="117"/>
        <end position="129"/>
    </location>
</feature>
<evidence type="ECO:0000313" key="2">
    <source>
        <dbReference type="EMBL" id="EJK60327.1"/>
    </source>
</evidence>
<organism evidence="2 3">
    <name type="scientific">Thalassiosira oceanica</name>
    <name type="common">Marine diatom</name>
    <dbReference type="NCBI Taxonomy" id="159749"/>
    <lineage>
        <taxon>Eukaryota</taxon>
        <taxon>Sar</taxon>
        <taxon>Stramenopiles</taxon>
        <taxon>Ochrophyta</taxon>
        <taxon>Bacillariophyta</taxon>
        <taxon>Coscinodiscophyceae</taxon>
        <taxon>Thalassiosirophycidae</taxon>
        <taxon>Thalassiosirales</taxon>
        <taxon>Thalassiosiraceae</taxon>
        <taxon>Thalassiosira</taxon>
    </lineage>
</organism>
<feature type="region of interest" description="Disordered" evidence="1">
    <location>
        <begin position="96"/>
        <end position="129"/>
    </location>
</feature>
<gene>
    <name evidence="2" type="ORF">THAOC_19338</name>
</gene>
<sequence>MSVDRRPNPDDTNAAWQWSVSRVEPMRTIPTGRDRDRTRPDRDRRLGLKKARALFINTPPITCMQQRAARILNVGIVVRRSITYAYGTNVTANLTHHARPASGGSASGKNGDEPNDESNQIDNGTHNGTNADHFVLHRYAIDTDYPQGLVKGPVGLASRGTPGACLTRPRSRHSITIR</sequence>
<reference evidence="2 3" key="1">
    <citation type="journal article" date="2012" name="Genome Biol.">
        <title>Genome and low-iron response of an oceanic diatom adapted to chronic iron limitation.</title>
        <authorList>
            <person name="Lommer M."/>
            <person name="Specht M."/>
            <person name="Roy A.S."/>
            <person name="Kraemer L."/>
            <person name="Andreson R."/>
            <person name="Gutowska M.A."/>
            <person name="Wolf J."/>
            <person name="Bergner S.V."/>
            <person name="Schilhabel M.B."/>
            <person name="Klostermeier U.C."/>
            <person name="Beiko R.G."/>
            <person name="Rosenstiel P."/>
            <person name="Hippler M."/>
            <person name="Laroche J."/>
        </authorList>
    </citation>
    <scope>NUCLEOTIDE SEQUENCE [LARGE SCALE GENOMIC DNA]</scope>
    <source>
        <strain evidence="2 3">CCMP1005</strain>
    </source>
</reference>
<name>K0SPI0_THAOC</name>
<protein>
    <submittedName>
        <fullName evidence="2">Uncharacterized protein</fullName>
    </submittedName>
</protein>
<proteinExistence type="predicted"/>
<dbReference type="EMBL" id="AGNL01021227">
    <property type="protein sequence ID" value="EJK60327.1"/>
    <property type="molecule type" value="Genomic_DNA"/>
</dbReference>
<evidence type="ECO:0000256" key="1">
    <source>
        <dbReference type="SAM" id="MobiDB-lite"/>
    </source>
</evidence>
<feature type="region of interest" description="Disordered" evidence="1">
    <location>
        <begin position="23"/>
        <end position="45"/>
    </location>
</feature>
<dbReference type="AlphaFoldDB" id="K0SPI0"/>
<keyword evidence="3" id="KW-1185">Reference proteome</keyword>
<dbReference type="Proteomes" id="UP000266841">
    <property type="component" value="Unassembled WGS sequence"/>
</dbReference>
<feature type="compositionally biased region" description="Basic and acidic residues" evidence="1">
    <location>
        <begin position="32"/>
        <end position="45"/>
    </location>
</feature>
<comment type="caution">
    <text evidence="2">The sequence shown here is derived from an EMBL/GenBank/DDBJ whole genome shotgun (WGS) entry which is preliminary data.</text>
</comment>
<evidence type="ECO:0000313" key="3">
    <source>
        <dbReference type="Proteomes" id="UP000266841"/>
    </source>
</evidence>